<gene>
    <name evidence="12" type="ORF">GCM10007116_16260</name>
    <name evidence="11" type="ORF">HS1genome_1153</name>
</gene>
<reference evidence="12" key="1">
    <citation type="journal article" date="2014" name="Int. J. Syst. Evol. Microbiol.">
        <title>Complete genome sequence of Corynebacterium casei LMG S-19264T (=DSM 44701T), isolated from a smear-ripened cheese.</title>
        <authorList>
            <consortium name="US DOE Joint Genome Institute (JGI-PGF)"/>
            <person name="Walter F."/>
            <person name="Albersmeier A."/>
            <person name="Kalinowski J."/>
            <person name="Ruckert C."/>
        </authorList>
    </citation>
    <scope>NUCLEOTIDE SEQUENCE</scope>
    <source>
        <strain evidence="12">JCM 31740</strain>
    </source>
</reference>
<dbReference type="InterPro" id="IPR051793">
    <property type="entry name" value="NADH:flavin_oxidoreductase"/>
</dbReference>
<dbReference type="CDD" id="cd02803">
    <property type="entry name" value="OYE_like_FMN_family"/>
    <property type="match status" value="1"/>
</dbReference>
<dbReference type="RefSeq" id="WP_126450002.1">
    <property type="nucleotide sequence ID" value="NZ_AP018553.1"/>
</dbReference>
<evidence type="ECO:0000256" key="2">
    <source>
        <dbReference type="ARBA" id="ARBA00001966"/>
    </source>
</evidence>
<dbReference type="PANTHER" id="PTHR42917:SF2">
    <property type="entry name" value="2,4-DIENOYL-COA REDUCTASE [(2E)-ENOYL-COA-PRODUCING]"/>
    <property type="match status" value="1"/>
</dbReference>
<accession>A0A348B3L2</accession>
<evidence type="ECO:0000259" key="10">
    <source>
        <dbReference type="Pfam" id="PF07992"/>
    </source>
</evidence>
<dbReference type="GO" id="GO:0051536">
    <property type="term" value="F:iron-sulfur cluster binding"/>
    <property type="evidence" value="ECO:0007669"/>
    <property type="project" value="UniProtKB-KW"/>
</dbReference>
<dbReference type="Pfam" id="PF07992">
    <property type="entry name" value="Pyr_redox_2"/>
    <property type="match status" value="1"/>
</dbReference>
<dbReference type="SUPFAM" id="SSF51395">
    <property type="entry name" value="FMN-linked oxidoreductases"/>
    <property type="match status" value="1"/>
</dbReference>
<dbReference type="PANTHER" id="PTHR42917">
    <property type="entry name" value="2,4-DIENOYL-COA REDUCTASE"/>
    <property type="match status" value="1"/>
</dbReference>
<evidence type="ECO:0000256" key="4">
    <source>
        <dbReference type="ARBA" id="ARBA00022643"/>
    </source>
</evidence>
<dbReference type="Proteomes" id="UP000276741">
    <property type="component" value="Chromosome"/>
</dbReference>
<keyword evidence="4" id="KW-0288">FMN</keyword>
<dbReference type="AlphaFoldDB" id="A0A348B3L2"/>
<dbReference type="KEGG" id="sacd:HS1genome_1153"/>
<reference evidence="12" key="4">
    <citation type="submission" date="2020-09" db="EMBL/GenBank/DDBJ databases">
        <authorList>
            <person name="Sun Q."/>
            <person name="Ohkuma M."/>
        </authorList>
    </citation>
    <scope>NUCLEOTIDE SEQUENCE</scope>
    <source>
        <strain evidence="12">JCM 31740</strain>
    </source>
</reference>
<dbReference type="GO" id="GO:0010181">
    <property type="term" value="F:FMN binding"/>
    <property type="evidence" value="ECO:0007669"/>
    <property type="project" value="InterPro"/>
</dbReference>
<feature type="domain" description="NADH:flavin oxidoreductase/NADH oxidase N-terminal" evidence="9">
    <location>
        <begin position="2"/>
        <end position="316"/>
    </location>
</feature>
<keyword evidence="13" id="KW-1185">Reference proteome</keyword>
<keyword evidence="8" id="KW-0411">Iron-sulfur</keyword>
<dbReference type="Proteomes" id="UP000616143">
    <property type="component" value="Unassembled WGS sequence"/>
</dbReference>
<evidence type="ECO:0000313" key="12">
    <source>
        <dbReference type="EMBL" id="GGT99628.1"/>
    </source>
</evidence>
<feature type="domain" description="FAD/NAD(P)-binding" evidence="10">
    <location>
        <begin position="350"/>
        <end position="437"/>
    </location>
</feature>
<dbReference type="EMBL" id="BMQS01000015">
    <property type="protein sequence ID" value="GGT99628.1"/>
    <property type="molecule type" value="Genomic_DNA"/>
</dbReference>
<reference evidence="11" key="3">
    <citation type="journal article" date="2019" name="BMC Res. Notes">
        <title>Complete genome sequence of the Sulfodiicoccus acidiphilus strain HS-1T, the first crenarchaeon that lacks polB3, isolated from an acidic hot spring in Ohwaku-dani, Hakone, Japan.</title>
        <authorList>
            <person name="Sakai H.D."/>
            <person name="Kurosawa N."/>
        </authorList>
    </citation>
    <scope>NUCLEOTIDE SEQUENCE</scope>
    <source>
        <strain evidence="11">HS-1</strain>
    </source>
</reference>
<dbReference type="InterPro" id="IPR001155">
    <property type="entry name" value="OxRdtase_FMN_N"/>
</dbReference>
<evidence type="ECO:0000256" key="1">
    <source>
        <dbReference type="ARBA" id="ARBA00001917"/>
    </source>
</evidence>
<evidence type="ECO:0000313" key="11">
    <source>
        <dbReference type="EMBL" id="BBD72764.1"/>
    </source>
</evidence>
<dbReference type="EMBL" id="AP018553">
    <property type="protein sequence ID" value="BBD72764.1"/>
    <property type="molecule type" value="Genomic_DNA"/>
</dbReference>
<dbReference type="OrthoDB" id="24876at2157"/>
<evidence type="ECO:0000313" key="13">
    <source>
        <dbReference type="Proteomes" id="UP000276741"/>
    </source>
</evidence>
<sequence>MKLMEPGYIGNLKVRNRVVMAPMISNLANPDGTTNEAHMRYLEERAAGGVGIVITEYTYIDNLNSRGSRNQLGLYDTKMVPKLRRLTEGIHRHGAAVFVQLVHAGGKASPEINGVESMAPSSMRYFNHVAREMTVEDITNVQESFVKAAKLAQASNFDGIELHGAHGYLIHQFLSPATNKRTDKYGGSFENRLRFVKEIIEAVKSEVSVVLGIRLSLFEYDEDGYGPEYGLAIANSLTGVDYVHFSAGRNAPPGSSAPFYYEHIHVFRKLPGRPNKTSIIVGSVTTVDDVEEVLKVADFVSLGRALLADPYFVRKAVTAPELIRPCIRCNQACRDLSYGEVRCTVNPDTGFENRKTPKFPLSGEIVIVGGGIKGMEAALTARSYGLKVTLYEKEESVGGQLLEVVDPWKKTEFSRLISFYQNSLRRRGVEVITNTKYRGQGIYCLPDEVYPDLPQSDQLSIDSNIYKYHDLALKEAERREVIMSLRSLAFMDRSRAESFKRIAESKGVKFVGNYNFKFSLVLRDQYDIMRAMTSGRRVVTEFVESNVQDFS</sequence>
<dbReference type="Pfam" id="PF00724">
    <property type="entry name" value="Oxidored_FMN"/>
    <property type="match status" value="1"/>
</dbReference>
<dbReference type="Gene3D" id="3.40.50.720">
    <property type="entry name" value="NAD(P)-binding Rossmann-like Domain"/>
    <property type="match status" value="1"/>
</dbReference>
<evidence type="ECO:0000256" key="7">
    <source>
        <dbReference type="ARBA" id="ARBA00023004"/>
    </source>
</evidence>
<evidence type="ECO:0000259" key="9">
    <source>
        <dbReference type="Pfam" id="PF00724"/>
    </source>
</evidence>
<keyword evidence="7" id="KW-0408">Iron</keyword>
<protein>
    <submittedName>
        <fullName evidence="11">NADH oxidase</fullName>
    </submittedName>
</protein>
<dbReference type="Gene3D" id="3.20.20.70">
    <property type="entry name" value="Aldolase class I"/>
    <property type="match status" value="1"/>
</dbReference>
<evidence type="ECO:0000256" key="8">
    <source>
        <dbReference type="ARBA" id="ARBA00023014"/>
    </source>
</evidence>
<dbReference type="GeneID" id="38666669"/>
<evidence type="ECO:0000256" key="6">
    <source>
        <dbReference type="ARBA" id="ARBA00023002"/>
    </source>
</evidence>
<keyword evidence="6" id="KW-0560">Oxidoreductase</keyword>
<dbReference type="SUPFAM" id="SSF51971">
    <property type="entry name" value="Nucleotide-binding domain"/>
    <property type="match status" value="1"/>
</dbReference>
<keyword evidence="3" id="KW-0285">Flavoprotein</keyword>
<comment type="cofactor">
    <cofactor evidence="2">
        <name>[4Fe-4S] cluster</name>
        <dbReference type="ChEBI" id="CHEBI:49883"/>
    </cofactor>
</comment>
<proteinExistence type="predicted"/>
<evidence type="ECO:0000256" key="5">
    <source>
        <dbReference type="ARBA" id="ARBA00022723"/>
    </source>
</evidence>
<keyword evidence="5" id="KW-0479">Metal-binding</keyword>
<reference evidence="13" key="2">
    <citation type="submission" date="2018-04" db="EMBL/GenBank/DDBJ databases">
        <title>Complete genome sequence of Sulfodiicoccus acidiphilus strain HS-1.</title>
        <authorList>
            <person name="Sakai H.D."/>
            <person name="Kurosawa N."/>
        </authorList>
    </citation>
    <scope>NUCLEOTIDE SEQUENCE [LARGE SCALE GENOMIC DNA]</scope>
    <source>
        <strain evidence="13">HS-1</strain>
    </source>
</reference>
<dbReference type="GO" id="GO:0046872">
    <property type="term" value="F:metal ion binding"/>
    <property type="evidence" value="ECO:0007669"/>
    <property type="project" value="UniProtKB-KW"/>
</dbReference>
<dbReference type="InterPro" id="IPR013785">
    <property type="entry name" value="Aldolase_TIM"/>
</dbReference>
<evidence type="ECO:0000256" key="3">
    <source>
        <dbReference type="ARBA" id="ARBA00022630"/>
    </source>
</evidence>
<dbReference type="InterPro" id="IPR023753">
    <property type="entry name" value="FAD/NAD-binding_dom"/>
</dbReference>
<organism evidence="11 13">
    <name type="scientific">Sulfodiicoccus acidiphilus</name>
    <dbReference type="NCBI Taxonomy" id="1670455"/>
    <lineage>
        <taxon>Archaea</taxon>
        <taxon>Thermoproteota</taxon>
        <taxon>Thermoprotei</taxon>
        <taxon>Sulfolobales</taxon>
        <taxon>Sulfolobaceae</taxon>
        <taxon>Sulfodiicoccus</taxon>
    </lineage>
</organism>
<name>A0A348B3L2_9CREN</name>
<comment type="cofactor">
    <cofactor evidence="1">
        <name>FMN</name>
        <dbReference type="ChEBI" id="CHEBI:58210"/>
    </cofactor>
</comment>
<dbReference type="GO" id="GO:0016491">
    <property type="term" value="F:oxidoreductase activity"/>
    <property type="evidence" value="ECO:0007669"/>
    <property type="project" value="UniProtKB-KW"/>
</dbReference>